<accession>A0ABP5ZDA2</accession>
<sequence>MDIRLTTEARRRLVAVVMAASVAFTVASCGGEEGNEKVNDSPKASSGQSKEPTGETSEKPDSEEILAQVKGADGIVVTINSADRDSGGFITVNGQVENTGDKIFVAGEWRGQETELLKNGASTAGAVLVDKQGKKKYFVLRDTDGGCLCTTGLTVKAGQKVPIFAQFPAPPEDVTEVDFQLPTMPPATIAISG</sequence>
<evidence type="ECO:0000313" key="2">
    <source>
        <dbReference type="EMBL" id="GAA2494268.1"/>
    </source>
</evidence>
<dbReference type="Proteomes" id="UP001501358">
    <property type="component" value="Unassembled WGS sequence"/>
</dbReference>
<feature type="region of interest" description="Disordered" evidence="1">
    <location>
        <begin position="31"/>
        <end position="62"/>
    </location>
</feature>
<keyword evidence="3" id="KW-1185">Reference proteome</keyword>
<proteinExistence type="predicted"/>
<evidence type="ECO:0008006" key="4">
    <source>
        <dbReference type="Google" id="ProtNLM"/>
    </source>
</evidence>
<name>A0ABP5ZDA2_9ACTN</name>
<dbReference type="EMBL" id="BAAATA010000018">
    <property type="protein sequence ID" value="GAA2494268.1"/>
    <property type="molecule type" value="Genomic_DNA"/>
</dbReference>
<comment type="caution">
    <text evidence="2">The sequence shown here is derived from an EMBL/GenBank/DDBJ whole genome shotgun (WGS) entry which is preliminary data.</text>
</comment>
<reference evidence="3" key="1">
    <citation type="journal article" date="2019" name="Int. J. Syst. Evol. Microbiol.">
        <title>The Global Catalogue of Microorganisms (GCM) 10K type strain sequencing project: providing services to taxonomists for standard genome sequencing and annotation.</title>
        <authorList>
            <consortium name="The Broad Institute Genomics Platform"/>
            <consortium name="The Broad Institute Genome Sequencing Center for Infectious Disease"/>
            <person name="Wu L."/>
            <person name="Ma J."/>
        </authorList>
    </citation>
    <scope>NUCLEOTIDE SEQUENCE [LARGE SCALE GENOMIC DNA]</scope>
    <source>
        <strain evidence="3">JCM 6307</strain>
    </source>
</reference>
<gene>
    <name evidence="2" type="ORF">GCM10010406_32920</name>
</gene>
<protein>
    <recommendedName>
        <fullName evidence="4">Lipoprotein</fullName>
    </recommendedName>
</protein>
<organism evidence="2 3">
    <name type="scientific">Streptomyces thermolineatus</name>
    <dbReference type="NCBI Taxonomy" id="44033"/>
    <lineage>
        <taxon>Bacteria</taxon>
        <taxon>Bacillati</taxon>
        <taxon>Actinomycetota</taxon>
        <taxon>Actinomycetes</taxon>
        <taxon>Kitasatosporales</taxon>
        <taxon>Streptomycetaceae</taxon>
        <taxon>Streptomyces</taxon>
    </lineage>
</organism>
<dbReference type="PROSITE" id="PS51257">
    <property type="entry name" value="PROKAR_LIPOPROTEIN"/>
    <property type="match status" value="1"/>
</dbReference>
<evidence type="ECO:0000256" key="1">
    <source>
        <dbReference type="SAM" id="MobiDB-lite"/>
    </source>
</evidence>
<evidence type="ECO:0000313" key="3">
    <source>
        <dbReference type="Proteomes" id="UP001501358"/>
    </source>
</evidence>
<feature type="compositionally biased region" description="Basic and acidic residues" evidence="1">
    <location>
        <begin position="52"/>
        <end position="62"/>
    </location>
</feature>
<feature type="compositionally biased region" description="Polar residues" evidence="1">
    <location>
        <begin position="42"/>
        <end position="51"/>
    </location>
</feature>
<dbReference type="RefSeq" id="WP_344383935.1">
    <property type="nucleotide sequence ID" value="NZ_BAAATA010000018.1"/>
</dbReference>